<sequence length="189" mass="20864">MDFIDFIQQRQSTPAKHLVEPVPTHDELLRILQAAESAPDHGALHPWRYLVIGPEQRPALGDLFVQALLRRAPETEPALLERERDRALRAPMLIAAIATLTQDHPKIPVIEQQLAVAAATQQMMLAANHLGYGTVWLTGSRIYDPFVMTSLGLADNEQLLGLINIGTPSARSPARAADRTAAVVTYWQP</sequence>
<dbReference type="PANTHER" id="PTHR43821">
    <property type="entry name" value="NAD(P)H NITROREDUCTASE YDJA-RELATED"/>
    <property type="match status" value="1"/>
</dbReference>
<evidence type="ECO:0000313" key="10">
    <source>
        <dbReference type="EMBL" id="ANJ68115.1"/>
    </source>
</evidence>
<keyword evidence="2 7" id="KW-0285">Flavoprotein</keyword>
<evidence type="ECO:0000256" key="1">
    <source>
        <dbReference type="ARBA" id="ARBA00007118"/>
    </source>
</evidence>
<organism evidence="10 11">
    <name type="scientific">Halothiobacillus diazotrophicus</name>
    <dbReference type="NCBI Taxonomy" id="1860122"/>
    <lineage>
        <taxon>Bacteria</taxon>
        <taxon>Pseudomonadati</taxon>
        <taxon>Pseudomonadota</taxon>
        <taxon>Gammaproteobacteria</taxon>
        <taxon>Chromatiales</taxon>
        <taxon>Halothiobacillaceae</taxon>
        <taxon>Halothiobacillus</taxon>
    </lineage>
</organism>
<name>A0A191ZJR9_9GAMM</name>
<dbReference type="InterPro" id="IPR000415">
    <property type="entry name" value="Nitroreductase-like"/>
</dbReference>
<evidence type="ECO:0000256" key="5">
    <source>
        <dbReference type="ARBA" id="ARBA00023002"/>
    </source>
</evidence>
<evidence type="ECO:0000256" key="6">
    <source>
        <dbReference type="ARBA" id="ARBA00023027"/>
    </source>
</evidence>
<keyword evidence="6 7" id="KW-0520">NAD</keyword>
<comment type="cofactor">
    <cofactor evidence="8">
        <name>FMN</name>
        <dbReference type="ChEBI" id="CHEBI:58210"/>
    </cofactor>
    <text evidence="8">Binds 1 FMN per subunit.</text>
</comment>
<evidence type="ECO:0000256" key="3">
    <source>
        <dbReference type="ARBA" id="ARBA00022643"/>
    </source>
</evidence>
<evidence type="ECO:0000256" key="2">
    <source>
        <dbReference type="ARBA" id="ARBA00022630"/>
    </source>
</evidence>
<feature type="domain" description="Nitroreductase" evidence="9">
    <location>
        <begin position="8"/>
        <end position="166"/>
    </location>
</feature>
<dbReference type="InterPro" id="IPR026021">
    <property type="entry name" value="YdjA-like"/>
</dbReference>
<keyword evidence="3 7" id="KW-0288">FMN</keyword>
<proteinExistence type="inferred from homology"/>
<dbReference type="RefSeq" id="WP_066102317.1">
    <property type="nucleotide sequence ID" value="NZ_CP016027.1"/>
</dbReference>
<dbReference type="SUPFAM" id="SSF55469">
    <property type="entry name" value="FMN-dependent nitroreductase-like"/>
    <property type="match status" value="1"/>
</dbReference>
<dbReference type="Gene3D" id="3.40.109.10">
    <property type="entry name" value="NADH Oxidase"/>
    <property type="match status" value="1"/>
</dbReference>
<dbReference type="Proteomes" id="UP000078596">
    <property type="component" value="Chromosome"/>
</dbReference>
<dbReference type="PANTHER" id="PTHR43821:SF1">
    <property type="entry name" value="NAD(P)H NITROREDUCTASE YDJA-RELATED"/>
    <property type="match status" value="1"/>
</dbReference>
<dbReference type="InterPro" id="IPR029479">
    <property type="entry name" value="Nitroreductase"/>
</dbReference>
<dbReference type="KEGG" id="haz:A9404_12690"/>
<comment type="similarity">
    <text evidence="1 7">Belongs to the nitroreductase family.</text>
</comment>
<dbReference type="GO" id="GO:0016491">
    <property type="term" value="F:oxidoreductase activity"/>
    <property type="evidence" value="ECO:0007669"/>
    <property type="project" value="UniProtKB-UniRule"/>
</dbReference>
<feature type="binding site" description="in other chain" evidence="8">
    <location>
        <begin position="10"/>
        <end position="12"/>
    </location>
    <ligand>
        <name>FMN</name>
        <dbReference type="ChEBI" id="CHEBI:58210"/>
        <note>ligand shared between dimeric partners</note>
    </ligand>
</feature>
<feature type="binding site" description="in other chain" evidence="8">
    <location>
        <begin position="136"/>
        <end position="138"/>
    </location>
    <ligand>
        <name>FMN</name>
        <dbReference type="ChEBI" id="CHEBI:58210"/>
        <note>ligand shared between dimeric partners</note>
    </ligand>
</feature>
<dbReference type="InterPro" id="IPR052530">
    <property type="entry name" value="NAD(P)H_nitroreductase"/>
</dbReference>
<dbReference type="EC" id="1.-.-.-" evidence="7"/>
<evidence type="ECO:0000256" key="8">
    <source>
        <dbReference type="PIRSR" id="PIRSR000232-1"/>
    </source>
</evidence>
<evidence type="ECO:0000256" key="7">
    <source>
        <dbReference type="PIRNR" id="PIRNR000232"/>
    </source>
</evidence>
<dbReference type="PIRSF" id="PIRSF000232">
    <property type="entry name" value="YdjA"/>
    <property type="match status" value="1"/>
</dbReference>
<evidence type="ECO:0000313" key="11">
    <source>
        <dbReference type="Proteomes" id="UP000078596"/>
    </source>
</evidence>
<dbReference type="EMBL" id="CP016027">
    <property type="protein sequence ID" value="ANJ68115.1"/>
    <property type="molecule type" value="Genomic_DNA"/>
</dbReference>
<dbReference type="STRING" id="1860122.A9404_12690"/>
<evidence type="ECO:0000256" key="4">
    <source>
        <dbReference type="ARBA" id="ARBA00022857"/>
    </source>
</evidence>
<evidence type="ECO:0000259" key="9">
    <source>
        <dbReference type="Pfam" id="PF00881"/>
    </source>
</evidence>
<keyword evidence="4 7" id="KW-0521">NADP</keyword>
<keyword evidence="5 7" id="KW-0560">Oxidoreductase</keyword>
<gene>
    <name evidence="10" type="ORF">A9404_12690</name>
</gene>
<protein>
    <recommendedName>
        <fullName evidence="7">Putative NAD(P)H nitroreductase</fullName>
        <ecNumber evidence="7">1.-.-.-</ecNumber>
    </recommendedName>
</protein>
<dbReference type="Pfam" id="PF00881">
    <property type="entry name" value="Nitroreductase"/>
    <property type="match status" value="1"/>
</dbReference>
<dbReference type="AlphaFoldDB" id="A0A191ZJR9"/>
<feature type="binding site" evidence="8">
    <location>
        <position position="41"/>
    </location>
    <ligand>
        <name>FMN</name>
        <dbReference type="ChEBI" id="CHEBI:58210"/>
        <note>ligand shared between dimeric partners</note>
    </ligand>
</feature>
<keyword evidence="11" id="KW-1185">Reference proteome</keyword>
<accession>A0A191ZJR9</accession>
<dbReference type="CDD" id="cd02135">
    <property type="entry name" value="YdjA-like"/>
    <property type="match status" value="1"/>
</dbReference>
<reference evidence="10 11" key="1">
    <citation type="submission" date="2016-06" db="EMBL/GenBank/DDBJ databases">
        <title>Insight into the functional genes involving in sulfur oxidation in Pearl River water.</title>
        <authorList>
            <person name="Luo J."/>
            <person name="Tan X."/>
            <person name="Lin W."/>
        </authorList>
    </citation>
    <scope>NUCLEOTIDE SEQUENCE [LARGE SCALE GENOMIC DNA]</scope>
    <source>
        <strain evidence="10 11">LS2</strain>
    </source>
</reference>